<keyword evidence="1" id="KW-0732">Signal</keyword>
<dbReference type="EMBL" id="GBXM01084146">
    <property type="protein sequence ID" value="JAH24431.1"/>
    <property type="molecule type" value="Transcribed_RNA"/>
</dbReference>
<protein>
    <submittedName>
        <fullName evidence="2">Uncharacterized protein</fullName>
    </submittedName>
</protein>
<proteinExistence type="predicted"/>
<feature type="signal peptide" evidence="1">
    <location>
        <begin position="1"/>
        <end position="20"/>
    </location>
</feature>
<organism evidence="2">
    <name type="scientific">Anguilla anguilla</name>
    <name type="common">European freshwater eel</name>
    <name type="synonym">Muraena anguilla</name>
    <dbReference type="NCBI Taxonomy" id="7936"/>
    <lineage>
        <taxon>Eukaryota</taxon>
        <taxon>Metazoa</taxon>
        <taxon>Chordata</taxon>
        <taxon>Craniata</taxon>
        <taxon>Vertebrata</taxon>
        <taxon>Euteleostomi</taxon>
        <taxon>Actinopterygii</taxon>
        <taxon>Neopterygii</taxon>
        <taxon>Teleostei</taxon>
        <taxon>Anguilliformes</taxon>
        <taxon>Anguillidae</taxon>
        <taxon>Anguilla</taxon>
    </lineage>
</organism>
<evidence type="ECO:0000256" key="1">
    <source>
        <dbReference type="SAM" id="SignalP"/>
    </source>
</evidence>
<sequence>MQAIKKKYNILFLMLHLCLCKILRDGVTICNQPTKYPKIGQILTH</sequence>
<reference evidence="2" key="2">
    <citation type="journal article" date="2015" name="Fish Shellfish Immunol.">
        <title>Early steps in the European eel (Anguilla anguilla)-Vibrio vulnificus interaction in the gills: Role of the RtxA13 toxin.</title>
        <authorList>
            <person name="Callol A."/>
            <person name="Pajuelo D."/>
            <person name="Ebbesson L."/>
            <person name="Teles M."/>
            <person name="MacKenzie S."/>
            <person name="Amaro C."/>
        </authorList>
    </citation>
    <scope>NUCLEOTIDE SEQUENCE</scope>
</reference>
<feature type="chain" id="PRO_5002431733" evidence="1">
    <location>
        <begin position="21"/>
        <end position="45"/>
    </location>
</feature>
<accession>A0A0E9R5K3</accession>
<name>A0A0E9R5K3_ANGAN</name>
<reference evidence="2" key="1">
    <citation type="submission" date="2014-11" db="EMBL/GenBank/DDBJ databases">
        <authorList>
            <person name="Amaro Gonzalez C."/>
        </authorList>
    </citation>
    <scope>NUCLEOTIDE SEQUENCE</scope>
</reference>
<evidence type="ECO:0000313" key="2">
    <source>
        <dbReference type="EMBL" id="JAH24431.1"/>
    </source>
</evidence>
<dbReference type="AlphaFoldDB" id="A0A0E9R5K3"/>